<dbReference type="EMBL" id="CP092621">
    <property type="protein sequence ID" value="UMM17502.1"/>
    <property type="molecule type" value="Genomic_DNA"/>
</dbReference>
<dbReference type="AlphaFoldDB" id="A0AAE9J6Y2"/>
<gene>
    <name evidence="2" type="ORF">L5515_014017</name>
</gene>
<evidence type="ECO:0000313" key="2">
    <source>
        <dbReference type="EMBL" id="UMM17502.1"/>
    </source>
</evidence>
<keyword evidence="3" id="KW-1185">Reference proteome</keyword>
<reference evidence="2 3" key="1">
    <citation type="submission" date="2022-04" db="EMBL/GenBank/DDBJ databases">
        <title>Chromosome-level reference genomes for two strains of Caenorhabditis briggsae: an improved platform for comparative genomics.</title>
        <authorList>
            <person name="Stevens L."/>
            <person name="Andersen E."/>
        </authorList>
    </citation>
    <scope>NUCLEOTIDE SEQUENCE [LARGE SCALE GENOMIC DNA]</scope>
    <source>
        <strain evidence="2">VX34</strain>
        <tissue evidence="2">Whole-organism</tissue>
    </source>
</reference>
<feature type="compositionally biased region" description="Basic and acidic residues" evidence="1">
    <location>
        <begin position="77"/>
        <end position="86"/>
    </location>
</feature>
<dbReference type="Proteomes" id="UP000829354">
    <property type="component" value="Chromosome II"/>
</dbReference>
<protein>
    <submittedName>
        <fullName evidence="2">Uncharacterized protein</fullName>
    </submittedName>
</protein>
<evidence type="ECO:0000313" key="3">
    <source>
        <dbReference type="Proteomes" id="UP000829354"/>
    </source>
</evidence>
<evidence type="ECO:0000256" key="1">
    <source>
        <dbReference type="SAM" id="MobiDB-lite"/>
    </source>
</evidence>
<feature type="region of interest" description="Disordered" evidence="1">
    <location>
        <begin position="77"/>
        <end position="176"/>
    </location>
</feature>
<feature type="compositionally biased region" description="Basic and acidic residues" evidence="1">
    <location>
        <begin position="93"/>
        <end position="117"/>
    </location>
</feature>
<name>A0AAE9J6Y2_CAEBR</name>
<sequence>MCLMNGVENTVVSRLLEVDRIENRKYLFLDERVHISLHHLLPISFILASGNRHSLESIPSVYISKNTIIMSAVEERQAEKRTLDKGDENDDVVPTKEAKIDNGKAEDEATEKVVKEDAEGEEEGDEEDADDEEEDVNDEDSSEGEGEGSDGGEGEEEEGSGDDEEGDDAEGGEESD</sequence>
<proteinExistence type="predicted"/>
<feature type="compositionally biased region" description="Acidic residues" evidence="1">
    <location>
        <begin position="118"/>
        <end position="176"/>
    </location>
</feature>
<organism evidence="2 3">
    <name type="scientific">Caenorhabditis briggsae</name>
    <dbReference type="NCBI Taxonomy" id="6238"/>
    <lineage>
        <taxon>Eukaryota</taxon>
        <taxon>Metazoa</taxon>
        <taxon>Ecdysozoa</taxon>
        <taxon>Nematoda</taxon>
        <taxon>Chromadorea</taxon>
        <taxon>Rhabditida</taxon>
        <taxon>Rhabditina</taxon>
        <taxon>Rhabditomorpha</taxon>
        <taxon>Rhabditoidea</taxon>
        <taxon>Rhabditidae</taxon>
        <taxon>Peloderinae</taxon>
        <taxon>Caenorhabditis</taxon>
    </lineage>
</organism>
<accession>A0AAE9J6Y2</accession>